<keyword evidence="3" id="KW-1185">Reference proteome</keyword>
<reference evidence="2 3" key="1">
    <citation type="submission" date="2019-04" db="EMBL/GenBank/DDBJ databases">
        <title>Fungal friends and foes A comparative genomics study of 23 Aspergillus species from section Flavi.</title>
        <authorList>
            <consortium name="DOE Joint Genome Institute"/>
            <person name="Kjaerbolling I."/>
            <person name="Vesth T.C."/>
            <person name="Frisvad J.C."/>
            <person name="Nybo J.L."/>
            <person name="Theobald S."/>
            <person name="Kildgaard S."/>
            <person name="Petersen T.I."/>
            <person name="Kuo A."/>
            <person name="Sato A."/>
            <person name="Lyhne E.K."/>
            <person name="Kogle M.E."/>
            <person name="Wiebenga A."/>
            <person name="Kun R.S."/>
            <person name="Lubbers R.J."/>
            <person name="Makela M.R."/>
            <person name="Barry K."/>
            <person name="Chovatia M."/>
            <person name="Clum A."/>
            <person name="Daum C."/>
            <person name="Haridas S."/>
            <person name="He G."/>
            <person name="LaButti K."/>
            <person name="Lipzen A."/>
            <person name="Mondo S."/>
            <person name="Pangilinan J."/>
            <person name="Riley R."/>
            <person name="Salamov A."/>
            <person name="Simmons B.A."/>
            <person name="Magnuson J.K."/>
            <person name="Henrissat B."/>
            <person name="Mortensen U.H."/>
            <person name="Larsen T.O."/>
            <person name="De vries R.P."/>
            <person name="Grigoriev I.V."/>
            <person name="Machida M."/>
            <person name="Baker S.E."/>
            <person name="Andersen M.R."/>
        </authorList>
    </citation>
    <scope>NUCLEOTIDE SEQUENCE [LARGE SCALE GENOMIC DNA]</scope>
    <source>
        <strain evidence="2 3">CBS 126849</strain>
    </source>
</reference>
<feature type="transmembrane region" description="Helical" evidence="1">
    <location>
        <begin position="101"/>
        <end position="124"/>
    </location>
</feature>
<keyword evidence="1" id="KW-0812">Transmembrane</keyword>
<sequence length="311" mass="35171">MSDFDTLLTKRNDVFTKVGTVLNEEMKKQGFETREQLQEHIRQQITNSNDLKKFDDFKKQLDKKGTVENIILDTVCLVGIGTVVGSGILAMLGIISGPLAWSIVACVGTVAAIAGVLEILNGVISGALERKALQNGIAELWHKRALAKYYLNRLDTLVSAVQALGDTIELGNKASLAKMIKKTLGHTYRQVGPWNIREELRKMDERNKSWTTEDPPLYTLEEFTDTIRAEVVYKNDWAIEHRKAKVQKIMEDGKSCILAEAGHFYEITAQQKIGESTKVDDVLFSYKEMDENWKEICSYTDLKFRVLEVFC</sequence>
<protein>
    <submittedName>
        <fullName evidence="2">Uncharacterized protein</fullName>
    </submittedName>
</protein>
<dbReference type="AlphaFoldDB" id="A0A5N6F0Z5"/>
<keyword evidence="1" id="KW-1133">Transmembrane helix</keyword>
<organism evidence="2 3">
    <name type="scientific">Aspergillus novoparasiticus</name>
    <dbReference type="NCBI Taxonomy" id="986946"/>
    <lineage>
        <taxon>Eukaryota</taxon>
        <taxon>Fungi</taxon>
        <taxon>Dikarya</taxon>
        <taxon>Ascomycota</taxon>
        <taxon>Pezizomycotina</taxon>
        <taxon>Eurotiomycetes</taxon>
        <taxon>Eurotiomycetidae</taxon>
        <taxon>Eurotiales</taxon>
        <taxon>Aspergillaceae</taxon>
        <taxon>Aspergillus</taxon>
        <taxon>Aspergillus subgen. Circumdati</taxon>
    </lineage>
</organism>
<name>A0A5N6F0Z5_9EURO</name>
<keyword evidence="1" id="KW-0472">Membrane</keyword>
<feature type="transmembrane region" description="Helical" evidence="1">
    <location>
        <begin position="70"/>
        <end position="95"/>
    </location>
</feature>
<evidence type="ECO:0000256" key="1">
    <source>
        <dbReference type="SAM" id="Phobius"/>
    </source>
</evidence>
<dbReference type="Proteomes" id="UP000326799">
    <property type="component" value="Unassembled WGS sequence"/>
</dbReference>
<accession>A0A5N6F0Z5</accession>
<evidence type="ECO:0000313" key="3">
    <source>
        <dbReference type="Proteomes" id="UP000326799"/>
    </source>
</evidence>
<dbReference type="EMBL" id="ML733412">
    <property type="protein sequence ID" value="KAB8222484.1"/>
    <property type="molecule type" value="Genomic_DNA"/>
</dbReference>
<gene>
    <name evidence="2" type="ORF">BDV33DRAFT_201472</name>
</gene>
<proteinExistence type="predicted"/>
<evidence type="ECO:0000313" key="2">
    <source>
        <dbReference type="EMBL" id="KAB8222484.1"/>
    </source>
</evidence>